<keyword evidence="2" id="KW-0853">WD repeat</keyword>
<dbReference type="SUPFAM" id="SSF50978">
    <property type="entry name" value="WD40 repeat-like"/>
    <property type="match status" value="1"/>
</dbReference>
<feature type="repeat" description="WD" evidence="2">
    <location>
        <begin position="288"/>
        <end position="329"/>
    </location>
</feature>
<feature type="compositionally biased region" description="Low complexity" evidence="4">
    <location>
        <begin position="462"/>
        <end position="481"/>
    </location>
</feature>
<dbReference type="EMBL" id="BLZA01000019">
    <property type="protein sequence ID" value="GHJ86590.1"/>
    <property type="molecule type" value="Genomic_DNA"/>
</dbReference>
<dbReference type="CDD" id="cd00200">
    <property type="entry name" value="WD40"/>
    <property type="match status" value="1"/>
</dbReference>
<dbReference type="GO" id="GO:0031124">
    <property type="term" value="P:mRNA 3'-end processing"/>
    <property type="evidence" value="ECO:0007669"/>
    <property type="project" value="UniProtKB-UniRule"/>
</dbReference>
<organism evidence="5 6">
    <name type="scientific">Naganishia liquefaciens</name>
    <dbReference type="NCBI Taxonomy" id="104408"/>
    <lineage>
        <taxon>Eukaryota</taxon>
        <taxon>Fungi</taxon>
        <taxon>Dikarya</taxon>
        <taxon>Basidiomycota</taxon>
        <taxon>Agaricomycotina</taxon>
        <taxon>Tremellomycetes</taxon>
        <taxon>Filobasidiales</taxon>
        <taxon>Filobasidiaceae</taxon>
        <taxon>Naganishia</taxon>
    </lineage>
</organism>
<evidence type="ECO:0000313" key="6">
    <source>
        <dbReference type="Proteomes" id="UP000620104"/>
    </source>
</evidence>
<keyword evidence="3" id="KW-0539">Nucleus</keyword>
<feature type="compositionally biased region" description="Basic residues" evidence="4">
    <location>
        <begin position="545"/>
        <end position="554"/>
    </location>
</feature>
<dbReference type="InterPro" id="IPR036322">
    <property type="entry name" value="WD40_repeat_dom_sf"/>
</dbReference>
<protein>
    <recommendedName>
        <fullName evidence="1 3">Polyadenylation factor subunit 2</fullName>
    </recommendedName>
</protein>
<evidence type="ECO:0000256" key="3">
    <source>
        <dbReference type="RuleBase" id="RU369034"/>
    </source>
</evidence>
<feature type="repeat" description="WD" evidence="2">
    <location>
        <begin position="377"/>
        <end position="408"/>
    </location>
</feature>
<proteinExistence type="predicted"/>
<sequence>MSVTLEPLPPWQPRRHLEPTHPPPDEAIKRDQYEAALKASALWNGGVDFAGRPPKLLKPRRTVDYAAGVARYQTLRKVRAGLPVAPIIHPSTNDMCNLLPPLAYRQNPLQSVCDVFIHSSMNKERNPVSICAWNPEGRWCLTGNQMGQFTIWNAGTYNFESLKQAHDHPIYALTYTHSGAFFLSADNSGALKYFTPTINNLTTIPAHREACRAISFSPSDEKFATGGDDGAIKVWTFGEAREDKVLSGHGWDVRSLEWHPWKGLIVSGSKDLLVKFWDPRLGKDISTLHSHRAVVNACRWSPDGNLVATAGGEGLIRLFDIRTFKELEPLKGHKEPITALAWHPTHNSLLTSGSYDGSIGHWNLASSEPTQPITMVQEAHDQVVWSFAYHPLGHVLASTSRDCSVRFWARARPQGGQEIDRWHVGDAMSQSLGVAKYNQVEEEEQEEDMPLPGLAAPPPLQQPSQSTAAPTNSLSLPGLSVPMPPPTLPMGAPPFGNPQIPQGYMHSGPPSSMPPTGGLRRGPPLPSQQDMLNRMGAPPPENRFKGRRNRWGQQ</sequence>
<feature type="region of interest" description="Disordered" evidence="4">
    <location>
        <begin position="1"/>
        <end position="27"/>
    </location>
</feature>
<accession>A0A8H3YEI3</accession>
<comment type="function">
    <text evidence="3">Required for 3'-end cleavage and polyadenylation of pre-mRNAs.</text>
</comment>
<dbReference type="PANTHER" id="PTHR22836:SF0">
    <property type="entry name" value="PRE-MRNA 3' END PROCESSING PROTEIN WDR33"/>
    <property type="match status" value="1"/>
</dbReference>
<dbReference type="PROSITE" id="PS50082">
    <property type="entry name" value="WD_REPEATS_2"/>
    <property type="match status" value="5"/>
</dbReference>
<evidence type="ECO:0000313" key="5">
    <source>
        <dbReference type="EMBL" id="GHJ86590.1"/>
    </source>
</evidence>
<reference evidence="5" key="1">
    <citation type="submission" date="2020-07" db="EMBL/GenBank/DDBJ databases">
        <title>Draft Genome Sequence of a Deep-Sea Yeast, Naganishia (Cryptococcus) liquefaciens strain N6.</title>
        <authorList>
            <person name="Han Y.W."/>
            <person name="Kajitani R."/>
            <person name="Morimoto H."/>
            <person name="Parhat M."/>
            <person name="Tsubouchi H."/>
            <person name="Bakenova O."/>
            <person name="Ogata M."/>
            <person name="Argunhan B."/>
            <person name="Aoki R."/>
            <person name="Kajiwara S."/>
            <person name="Itoh T."/>
            <person name="Iwasaki H."/>
        </authorList>
    </citation>
    <scope>NUCLEOTIDE SEQUENCE</scope>
    <source>
        <strain evidence="5">N6</strain>
    </source>
</reference>
<evidence type="ECO:0000256" key="2">
    <source>
        <dbReference type="PROSITE-ProRule" id="PRU00221"/>
    </source>
</evidence>
<dbReference type="AlphaFoldDB" id="A0A8H3YEI3"/>
<gene>
    <name evidence="5" type="ORF">NliqN6_2992</name>
</gene>
<dbReference type="OrthoDB" id="16717at2759"/>
<dbReference type="GO" id="GO:0005847">
    <property type="term" value="C:mRNA cleavage and polyadenylation specificity factor complex"/>
    <property type="evidence" value="ECO:0007669"/>
    <property type="project" value="TreeGrafter"/>
</dbReference>
<comment type="caution">
    <text evidence="5">The sequence shown here is derived from an EMBL/GenBank/DDBJ whole genome shotgun (WGS) entry which is preliminary data.</text>
</comment>
<feature type="compositionally biased region" description="Basic and acidic residues" evidence="4">
    <location>
        <begin position="15"/>
        <end position="27"/>
    </location>
</feature>
<evidence type="ECO:0000256" key="1">
    <source>
        <dbReference type="ARBA" id="ARBA00026154"/>
    </source>
</evidence>
<dbReference type="InterPro" id="IPR045245">
    <property type="entry name" value="Pfs2-like"/>
</dbReference>
<dbReference type="Proteomes" id="UP000620104">
    <property type="component" value="Unassembled WGS sequence"/>
</dbReference>
<evidence type="ECO:0000256" key="4">
    <source>
        <dbReference type="SAM" id="MobiDB-lite"/>
    </source>
</evidence>
<feature type="repeat" description="WD" evidence="2">
    <location>
        <begin position="246"/>
        <end position="287"/>
    </location>
</feature>
<keyword evidence="3" id="KW-0507">mRNA processing</keyword>
<dbReference type="SMART" id="SM00320">
    <property type="entry name" value="WD40"/>
    <property type="match status" value="7"/>
</dbReference>
<dbReference type="InterPro" id="IPR001680">
    <property type="entry name" value="WD40_rpt"/>
</dbReference>
<feature type="repeat" description="WD" evidence="2">
    <location>
        <begin position="330"/>
        <end position="372"/>
    </location>
</feature>
<dbReference type="Pfam" id="PF00400">
    <property type="entry name" value="WD40"/>
    <property type="match status" value="5"/>
</dbReference>
<feature type="region of interest" description="Disordered" evidence="4">
    <location>
        <begin position="439"/>
        <end position="554"/>
    </location>
</feature>
<name>A0A8H3YEI3_9TREE</name>
<keyword evidence="6" id="KW-1185">Reference proteome</keyword>
<feature type="repeat" description="WD" evidence="2">
    <location>
        <begin position="204"/>
        <end position="245"/>
    </location>
</feature>
<feature type="compositionally biased region" description="Low complexity" evidence="4">
    <location>
        <begin position="507"/>
        <end position="522"/>
    </location>
</feature>
<dbReference type="PROSITE" id="PS50294">
    <property type="entry name" value="WD_REPEATS_REGION"/>
    <property type="match status" value="5"/>
</dbReference>
<dbReference type="InterPro" id="IPR015943">
    <property type="entry name" value="WD40/YVTN_repeat-like_dom_sf"/>
</dbReference>
<comment type="subcellular location">
    <subcellularLocation>
        <location evidence="3">Nucleus</location>
    </subcellularLocation>
</comment>
<feature type="compositionally biased region" description="Pro residues" evidence="4">
    <location>
        <begin position="482"/>
        <end position="496"/>
    </location>
</feature>
<dbReference type="PANTHER" id="PTHR22836">
    <property type="entry name" value="WD40 REPEAT PROTEIN"/>
    <property type="match status" value="1"/>
</dbReference>
<feature type="compositionally biased region" description="Acidic residues" evidence="4">
    <location>
        <begin position="440"/>
        <end position="449"/>
    </location>
</feature>
<dbReference type="Gene3D" id="2.130.10.10">
    <property type="entry name" value="YVTN repeat-like/Quinoprotein amine dehydrogenase"/>
    <property type="match status" value="2"/>
</dbReference>